<dbReference type="RefSeq" id="WP_344529430.1">
    <property type="nucleotide sequence ID" value="NZ_BAAAPE010000009.1"/>
</dbReference>
<gene>
    <name evidence="3" type="ORF">GCM10009801_36820</name>
</gene>
<dbReference type="PANTHER" id="PTHR43032">
    <property type="entry name" value="PROTEIN-METHIONINE-SULFOXIDE REDUCTASE"/>
    <property type="match status" value="1"/>
</dbReference>
<keyword evidence="1" id="KW-0812">Transmembrane</keyword>
<reference evidence="4" key="1">
    <citation type="journal article" date="2019" name="Int. J. Syst. Evol. Microbiol.">
        <title>The Global Catalogue of Microorganisms (GCM) 10K type strain sequencing project: providing services to taxonomists for standard genome sequencing and annotation.</title>
        <authorList>
            <consortium name="The Broad Institute Genomics Platform"/>
            <consortium name="The Broad Institute Genome Sequencing Center for Infectious Disease"/>
            <person name="Wu L."/>
            <person name="Ma J."/>
        </authorList>
    </citation>
    <scope>NUCLEOTIDE SEQUENCE [LARGE SCALE GENOMIC DNA]</scope>
    <source>
        <strain evidence="4">JCM 15478</strain>
    </source>
</reference>
<evidence type="ECO:0000256" key="1">
    <source>
        <dbReference type="SAM" id="Phobius"/>
    </source>
</evidence>
<dbReference type="PRINTS" id="PR00407">
    <property type="entry name" value="EUMOPTERIN"/>
</dbReference>
<keyword evidence="1" id="KW-1133">Transmembrane helix</keyword>
<feature type="domain" description="Oxidoreductase molybdopterin-binding" evidence="2">
    <location>
        <begin position="254"/>
        <end position="386"/>
    </location>
</feature>
<keyword evidence="4" id="KW-1185">Reference proteome</keyword>
<dbReference type="PANTHER" id="PTHR43032:SF2">
    <property type="entry name" value="BLL0505 PROTEIN"/>
    <property type="match status" value="1"/>
</dbReference>
<dbReference type="EMBL" id="BAAAPE010000009">
    <property type="protein sequence ID" value="GAA2079324.1"/>
    <property type="molecule type" value="Genomic_DNA"/>
</dbReference>
<name>A0ABP5HK63_9ACTN</name>
<comment type="caution">
    <text evidence="3">The sequence shown here is derived from an EMBL/GenBank/DDBJ whole genome shotgun (WGS) entry which is preliminary data.</text>
</comment>
<dbReference type="InterPro" id="IPR008335">
    <property type="entry name" value="Mopterin_OxRdtase_euk"/>
</dbReference>
<dbReference type="Proteomes" id="UP001500016">
    <property type="component" value="Unassembled WGS sequence"/>
</dbReference>
<feature type="transmembrane region" description="Helical" evidence="1">
    <location>
        <begin position="74"/>
        <end position="96"/>
    </location>
</feature>
<accession>A0ABP5HK63</accession>
<dbReference type="InterPro" id="IPR036374">
    <property type="entry name" value="OxRdtase_Mopterin-bd_sf"/>
</dbReference>
<evidence type="ECO:0000259" key="2">
    <source>
        <dbReference type="Pfam" id="PF00174"/>
    </source>
</evidence>
<protein>
    <submittedName>
        <fullName evidence="3">Molybdopterin-dependent oxidoreductase</fullName>
    </submittedName>
</protein>
<proteinExistence type="predicted"/>
<organism evidence="3 4">
    <name type="scientific">Streptomyces albiaxialis</name>
    <dbReference type="NCBI Taxonomy" id="329523"/>
    <lineage>
        <taxon>Bacteria</taxon>
        <taxon>Bacillati</taxon>
        <taxon>Actinomycetota</taxon>
        <taxon>Actinomycetes</taxon>
        <taxon>Kitasatosporales</taxon>
        <taxon>Streptomycetaceae</taxon>
        <taxon>Streptomyces</taxon>
    </lineage>
</organism>
<sequence length="388" mass="41866">MTSPAGGRRPLSARLSRAFTSRLRTPRLTSQLGVALGAAFGICFVTGYLSHAIQHPPWWFAWPARPVSLYRVTQGLHVATGLVAVPLLAAKLWAVVPRLVKWPSVRDARGIAERLSLLVLVAAASFQLVTGVLNIARWYPAMGFFFTTAHYWTAWLAVGALLVHVGVKLPLTRRALKARVRPVRGEQRSLTRRGFLATVAGAAGVVTVTTAGQTVRPLADLSVLAPRDPRVGPQGLPVNRSAVRAGVVRAATDPAFRLELVGPAGTRTLSLADLAALPQHTVDLPITCVEGWSAGARWSGVRLRDLVAEAGGDEDASVRVHSLQRRGRYGSSTVAPPHARDPLTLLALRLHGEPLHLDHGFPCRLIAPNRPGVLQTKWVRRLVVERSA</sequence>
<dbReference type="Pfam" id="PF00174">
    <property type="entry name" value="Oxidored_molyb"/>
    <property type="match status" value="1"/>
</dbReference>
<feature type="transmembrane region" description="Helical" evidence="1">
    <location>
        <begin position="32"/>
        <end position="54"/>
    </location>
</feature>
<dbReference type="SUPFAM" id="SSF56524">
    <property type="entry name" value="Oxidoreductase molybdopterin-binding domain"/>
    <property type="match status" value="1"/>
</dbReference>
<dbReference type="Gene3D" id="3.90.420.10">
    <property type="entry name" value="Oxidoreductase, molybdopterin-binding domain"/>
    <property type="match status" value="1"/>
</dbReference>
<feature type="transmembrane region" description="Helical" evidence="1">
    <location>
        <begin position="117"/>
        <end position="139"/>
    </location>
</feature>
<dbReference type="CDD" id="cd00321">
    <property type="entry name" value="SO_family_Moco"/>
    <property type="match status" value="1"/>
</dbReference>
<feature type="transmembrane region" description="Helical" evidence="1">
    <location>
        <begin position="151"/>
        <end position="171"/>
    </location>
</feature>
<keyword evidence="1" id="KW-0472">Membrane</keyword>
<evidence type="ECO:0000313" key="4">
    <source>
        <dbReference type="Proteomes" id="UP001500016"/>
    </source>
</evidence>
<dbReference type="InterPro" id="IPR000572">
    <property type="entry name" value="OxRdtase_Mopterin-bd_dom"/>
</dbReference>
<evidence type="ECO:0000313" key="3">
    <source>
        <dbReference type="EMBL" id="GAA2079324.1"/>
    </source>
</evidence>